<evidence type="ECO:0000313" key="2">
    <source>
        <dbReference type="Proteomes" id="UP000247810"/>
    </source>
</evidence>
<dbReference type="AlphaFoldDB" id="A0A319DJG8"/>
<reference evidence="1 2" key="1">
    <citation type="submission" date="2018-02" db="EMBL/GenBank/DDBJ databases">
        <title>The genomes of Aspergillus section Nigri reveals drivers in fungal speciation.</title>
        <authorList>
            <consortium name="DOE Joint Genome Institute"/>
            <person name="Vesth T.C."/>
            <person name="Nybo J."/>
            <person name="Theobald S."/>
            <person name="Brandl J."/>
            <person name="Frisvad J.C."/>
            <person name="Nielsen K.F."/>
            <person name="Lyhne E.K."/>
            <person name="Kogle M.E."/>
            <person name="Kuo A."/>
            <person name="Riley R."/>
            <person name="Clum A."/>
            <person name="Nolan M."/>
            <person name="Lipzen A."/>
            <person name="Salamov A."/>
            <person name="Henrissat B."/>
            <person name="Wiebenga A."/>
            <person name="De vries R.P."/>
            <person name="Grigoriev I.V."/>
            <person name="Mortensen U.H."/>
            <person name="Andersen M.R."/>
            <person name="Baker S.E."/>
        </authorList>
    </citation>
    <scope>NUCLEOTIDE SEQUENCE [LARGE SCALE GENOMIC DNA]</scope>
    <source>
        <strain evidence="1 2">CBS 707.79</strain>
    </source>
</reference>
<protein>
    <submittedName>
        <fullName evidence="1">Uncharacterized protein</fullName>
    </submittedName>
</protein>
<dbReference type="EMBL" id="KZ825821">
    <property type="protein sequence ID" value="PYH97686.1"/>
    <property type="molecule type" value="Genomic_DNA"/>
</dbReference>
<proteinExistence type="predicted"/>
<keyword evidence="2" id="KW-1185">Reference proteome</keyword>
<organism evidence="1 2">
    <name type="scientific">Aspergillus ellipticus CBS 707.79</name>
    <dbReference type="NCBI Taxonomy" id="1448320"/>
    <lineage>
        <taxon>Eukaryota</taxon>
        <taxon>Fungi</taxon>
        <taxon>Dikarya</taxon>
        <taxon>Ascomycota</taxon>
        <taxon>Pezizomycotina</taxon>
        <taxon>Eurotiomycetes</taxon>
        <taxon>Eurotiomycetidae</taxon>
        <taxon>Eurotiales</taxon>
        <taxon>Aspergillaceae</taxon>
        <taxon>Aspergillus</taxon>
        <taxon>Aspergillus subgen. Circumdati</taxon>
    </lineage>
</organism>
<dbReference type="Proteomes" id="UP000247810">
    <property type="component" value="Unassembled WGS sequence"/>
</dbReference>
<name>A0A319DJG8_9EURO</name>
<sequence length="73" mass="8433">MHPDSKTNGRLPDPQIVSPKPRHVVGKVTRCLILLTLATLTILQLYKRISETRDSKLQQSGYFYKYSNKDILF</sequence>
<evidence type="ECO:0000313" key="1">
    <source>
        <dbReference type="EMBL" id="PYH97686.1"/>
    </source>
</evidence>
<accession>A0A319DJG8</accession>
<dbReference type="VEuPathDB" id="FungiDB:BO71DRAFT_115605"/>
<gene>
    <name evidence="1" type="ORF">BO71DRAFT_115605</name>
</gene>